<dbReference type="Proteomes" id="UP000050417">
    <property type="component" value="Unassembled WGS sequence"/>
</dbReference>
<dbReference type="AlphaFoldDB" id="A0A0P6WQ96"/>
<name>A0A0P6WQ96_9CHLR</name>
<proteinExistence type="predicted"/>
<dbReference type="InterPro" id="IPR016032">
    <property type="entry name" value="Sig_transdc_resp-reg_C-effctor"/>
</dbReference>
<dbReference type="STRING" id="1134406.ADN00_15525"/>
<dbReference type="GO" id="GO:0006355">
    <property type="term" value="P:regulation of DNA-templated transcription"/>
    <property type="evidence" value="ECO:0007669"/>
    <property type="project" value="InterPro"/>
</dbReference>
<sequence length="194" mass="21960">MTKKATITTEATANKIQKLAAKLRSVAYKFSRSTGVYVDPEDIYSDLVTAILNQAQVDPEFINQTDAYIIQFAKFQASHICQKAQVYLRFVDELGNVVDPEDEDQAEDLEMTAEVREKLLQNIQAVETEVLYNEMVETFVQTATSNLKQSELETVYMLYMGYKPAEIAREANISRAAVSMRIDKIAKKLKGVEE</sequence>
<gene>
    <name evidence="1" type="ORF">ADN00_15525</name>
</gene>
<dbReference type="EMBL" id="LGCL01000039">
    <property type="protein sequence ID" value="KPL72228.1"/>
    <property type="molecule type" value="Genomic_DNA"/>
</dbReference>
<dbReference type="Gene3D" id="3.40.50.2300">
    <property type="match status" value="1"/>
</dbReference>
<reference evidence="1 2" key="1">
    <citation type="submission" date="2015-07" db="EMBL/GenBank/DDBJ databases">
        <title>Genome sequence of Ornatilinea apprima DSM 23815.</title>
        <authorList>
            <person name="Hemp J."/>
            <person name="Ward L.M."/>
            <person name="Pace L.A."/>
            <person name="Fischer W.W."/>
        </authorList>
    </citation>
    <scope>NUCLEOTIDE SEQUENCE [LARGE SCALE GENOMIC DNA]</scope>
    <source>
        <strain evidence="1 2">P3M-1</strain>
    </source>
</reference>
<accession>A0A0P6WQ96</accession>
<evidence type="ECO:0000313" key="1">
    <source>
        <dbReference type="EMBL" id="KPL72228.1"/>
    </source>
</evidence>
<dbReference type="RefSeq" id="WP_075063943.1">
    <property type="nucleotide sequence ID" value="NZ_LGCL01000039.1"/>
</dbReference>
<evidence type="ECO:0000313" key="2">
    <source>
        <dbReference type="Proteomes" id="UP000050417"/>
    </source>
</evidence>
<organism evidence="1 2">
    <name type="scientific">Ornatilinea apprima</name>
    <dbReference type="NCBI Taxonomy" id="1134406"/>
    <lineage>
        <taxon>Bacteria</taxon>
        <taxon>Bacillati</taxon>
        <taxon>Chloroflexota</taxon>
        <taxon>Anaerolineae</taxon>
        <taxon>Anaerolineales</taxon>
        <taxon>Anaerolineaceae</taxon>
        <taxon>Ornatilinea</taxon>
    </lineage>
</organism>
<comment type="caution">
    <text evidence="1">The sequence shown here is derived from an EMBL/GenBank/DDBJ whole genome shotgun (WGS) entry which is preliminary data.</text>
</comment>
<dbReference type="SUPFAM" id="SSF46894">
    <property type="entry name" value="C-terminal effector domain of the bipartite response regulators"/>
    <property type="match status" value="1"/>
</dbReference>
<keyword evidence="2" id="KW-1185">Reference proteome</keyword>
<protein>
    <submittedName>
        <fullName evidence="1">Uncharacterized protein</fullName>
    </submittedName>
</protein>
<dbReference type="GO" id="GO:0003677">
    <property type="term" value="F:DNA binding"/>
    <property type="evidence" value="ECO:0007669"/>
    <property type="project" value="InterPro"/>
</dbReference>